<keyword evidence="1" id="KW-1133">Transmembrane helix</keyword>
<feature type="transmembrane region" description="Helical" evidence="1">
    <location>
        <begin position="183"/>
        <end position="201"/>
    </location>
</feature>
<feature type="transmembrane region" description="Helical" evidence="1">
    <location>
        <begin position="116"/>
        <end position="134"/>
    </location>
</feature>
<name>A0A0W8F3N9_9ZZZZ</name>
<accession>A0A0W8F3N9</accession>
<evidence type="ECO:0000313" key="2">
    <source>
        <dbReference type="EMBL" id="KUG15471.1"/>
    </source>
</evidence>
<feature type="transmembrane region" description="Helical" evidence="1">
    <location>
        <begin position="37"/>
        <end position="56"/>
    </location>
</feature>
<proteinExistence type="predicted"/>
<gene>
    <name evidence="2" type="ORF">ASZ90_014827</name>
</gene>
<dbReference type="AlphaFoldDB" id="A0A0W8F3N9"/>
<sequence>MQQDFKETFLEVLKAVTPIVVVIIVTEVVLLRISSGALAEFVIGTLMVVLGFAFFLSGVKIGLLPMGEAIGSELPRSGSVILVIGIAFIFGFFATVAEPDVQVLSGMIDIASNGEIGRGLLLGVIGIGVGFFVATALMRIILGVPIAYLLAAGYLAVLALALRTPPDFLAISFDAGGVTTGPLTVPFILALGIGVSSVLGGRSQLSDGFGLIGLASIGPILGVMAMGAIAA</sequence>
<protein>
    <submittedName>
        <fullName evidence="2">Membrane spanning protein</fullName>
    </submittedName>
</protein>
<keyword evidence="1" id="KW-0472">Membrane</keyword>
<feature type="transmembrane region" description="Helical" evidence="1">
    <location>
        <begin position="12"/>
        <end position="31"/>
    </location>
</feature>
<feature type="transmembrane region" description="Helical" evidence="1">
    <location>
        <begin position="77"/>
        <end position="96"/>
    </location>
</feature>
<dbReference type="InterPro" id="IPR011435">
    <property type="entry name" value="UmpAB"/>
</dbReference>
<dbReference type="EMBL" id="LNQE01001553">
    <property type="protein sequence ID" value="KUG15471.1"/>
    <property type="molecule type" value="Genomic_DNA"/>
</dbReference>
<comment type="caution">
    <text evidence="2">The sequence shown here is derived from an EMBL/GenBank/DDBJ whole genome shotgun (WGS) entry which is preliminary data.</text>
</comment>
<evidence type="ECO:0000256" key="1">
    <source>
        <dbReference type="SAM" id="Phobius"/>
    </source>
</evidence>
<organism evidence="2">
    <name type="scientific">hydrocarbon metagenome</name>
    <dbReference type="NCBI Taxonomy" id="938273"/>
    <lineage>
        <taxon>unclassified sequences</taxon>
        <taxon>metagenomes</taxon>
        <taxon>ecological metagenomes</taxon>
    </lineage>
</organism>
<dbReference type="Pfam" id="PF07556">
    <property type="entry name" value="DUF1538"/>
    <property type="match status" value="1"/>
</dbReference>
<reference evidence="2" key="1">
    <citation type="journal article" date="2015" name="Proc. Natl. Acad. Sci. U.S.A.">
        <title>Networks of energetic and metabolic interactions define dynamics in microbial communities.</title>
        <authorList>
            <person name="Embree M."/>
            <person name="Liu J.K."/>
            <person name="Al-Bassam M.M."/>
            <person name="Zengler K."/>
        </authorList>
    </citation>
    <scope>NUCLEOTIDE SEQUENCE</scope>
</reference>
<feature type="transmembrane region" description="Helical" evidence="1">
    <location>
        <begin position="208"/>
        <end position="230"/>
    </location>
</feature>
<keyword evidence="1" id="KW-0812">Transmembrane</keyword>
<feature type="transmembrane region" description="Helical" evidence="1">
    <location>
        <begin position="141"/>
        <end position="163"/>
    </location>
</feature>